<dbReference type="Pfam" id="PF13410">
    <property type="entry name" value="GST_C_2"/>
    <property type="match status" value="1"/>
</dbReference>
<dbReference type="GO" id="GO:0016740">
    <property type="term" value="F:transferase activity"/>
    <property type="evidence" value="ECO:0007669"/>
    <property type="project" value="UniProtKB-KW"/>
</dbReference>
<dbReference type="CDD" id="cd00299">
    <property type="entry name" value="GST_C_family"/>
    <property type="match status" value="1"/>
</dbReference>
<dbReference type="Proteomes" id="UP000315825">
    <property type="component" value="Unassembled WGS sequence"/>
</dbReference>
<comment type="caution">
    <text evidence="2">The sequence shown here is derived from an EMBL/GenBank/DDBJ whole genome shotgun (WGS) entry which is preliminary data.</text>
</comment>
<dbReference type="Pfam" id="PF13417">
    <property type="entry name" value="GST_N_3"/>
    <property type="match status" value="1"/>
</dbReference>
<feature type="domain" description="GST N-terminal" evidence="1">
    <location>
        <begin position="7"/>
        <end position="85"/>
    </location>
</feature>
<dbReference type="Gene3D" id="3.40.30.10">
    <property type="entry name" value="Glutaredoxin"/>
    <property type="match status" value="1"/>
</dbReference>
<proteinExistence type="predicted"/>
<dbReference type="Gene3D" id="1.20.1050.10">
    <property type="match status" value="1"/>
</dbReference>
<keyword evidence="2" id="KW-0808">Transferase</keyword>
<dbReference type="EMBL" id="SHBE01000010">
    <property type="protein sequence ID" value="RZO25779.1"/>
    <property type="molecule type" value="Genomic_DNA"/>
</dbReference>
<gene>
    <name evidence="2" type="ORF">EVA92_04440</name>
</gene>
<sequence length="342" mass="39988">MKRLQIFGSTPSPYTQKMLSLLRYRRIPFDIHWGNVKQRLEAMGIEQPKPILLPVILLDDTQNRPVATTDSTPIIRRLEQEFSDRSSIPDDPSLAFINYLLEDFADEWLTKYMFHYRWHFKEDADKAGTILSLVEFEKPLAEEEHKQIKQFITQRQTERLWVVGSNNDTAELIDQSFKRFISMLNKHLIESPFLLGERPSSADFAFYGQLSQLVKFDPTPRKICHDLAPRVVAWVEVIDDLSGLSLDSKQWTSIEASPKTLKNIFEEFGMMYAPLLIENAKAVENQKTDWKTEVKGAEWRQKTFSYQAKCLNWIREEYAILKEDEKKKVKSFLEGTNCEQIL</sequence>
<dbReference type="PANTHER" id="PTHR12289:SF67">
    <property type="match status" value="1"/>
</dbReference>
<organism evidence="2 3">
    <name type="scientific">SAR86 cluster bacterium</name>
    <dbReference type="NCBI Taxonomy" id="2030880"/>
    <lineage>
        <taxon>Bacteria</taxon>
        <taxon>Pseudomonadati</taxon>
        <taxon>Pseudomonadota</taxon>
        <taxon>Gammaproteobacteria</taxon>
        <taxon>SAR86 cluster</taxon>
    </lineage>
</organism>
<name>A0A520MX68_9GAMM</name>
<protein>
    <submittedName>
        <fullName evidence="2">Glutathione S-transferase family protein</fullName>
    </submittedName>
</protein>
<dbReference type="AlphaFoldDB" id="A0A520MX68"/>
<evidence type="ECO:0000259" key="1">
    <source>
        <dbReference type="Pfam" id="PF13417"/>
    </source>
</evidence>
<evidence type="ECO:0000313" key="2">
    <source>
        <dbReference type="EMBL" id="RZO25779.1"/>
    </source>
</evidence>
<dbReference type="InterPro" id="IPR050931">
    <property type="entry name" value="Mito_Protein_Transport_Metaxin"/>
</dbReference>
<dbReference type="InterPro" id="IPR004045">
    <property type="entry name" value="Glutathione_S-Trfase_N"/>
</dbReference>
<dbReference type="InterPro" id="IPR036249">
    <property type="entry name" value="Thioredoxin-like_sf"/>
</dbReference>
<evidence type="ECO:0000313" key="3">
    <source>
        <dbReference type="Proteomes" id="UP000315825"/>
    </source>
</evidence>
<dbReference type="SUPFAM" id="SSF52833">
    <property type="entry name" value="Thioredoxin-like"/>
    <property type="match status" value="1"/>
</dbReference>
<dbReference type="GO" id="GO:0005737">
    <property type="term" value="C:cytoplasm"/>
    <property type="evidence" value="ECO:0007669"/>
    <property type="project" value="TreeGrafter"/>
</dbReference>
<accession>A0A520MX68</accession>
<dbReference type="PANTHER" id="PTHR12289">
    <property type="entry name" value="METAXIN RELATED"/>
    <property type="match status" value="1"/>
</dbReference>
<dbReference type="SUPFAM" id="SSF47616">
    <property type="entry name" value="GST C-terminal domain-like"/>
    <property type="match status" value="1"/>
</dbReference>
<reference evidence="2 3" key="1">
    <citation type="submission" date="2019-02" db="EMBL/GenBank/DDBJ databases">
        <title>Prokaryotic population dynamics and viral predation in marine succession experiment using metagenomics: the confinement effect.</title>
        <authorList>
            <person name="Haro-Moreno J.M."/>
            <person name="Rodriguez-Valera F."/>
            <person name="Lopez-Perez M."/>
        </authorList>
    </citation>
    <scope>NUCLEOTIDE SEQUENCE [LARGE SCALE GENOMIC DNA]</scope>
    <source>
        <strain evidence="2">MED-G159</strain>
    </source>
</reference>
<dbReference type="InterPro" id="IPR036282">
    <property type="entry name" value="Glutathione-S-Trfase_C_sf"/>
</dbReference>